<sequence>MDECKNFRAQSVSAQMGSFNTLRVCRTIVNANNQPYQFGDGSCTQGQLIPGPNWENCPGYEGQVYRLCSQTLIISPFLLQTSGPIAPGDLLATLPIGFRPSETFQLTINSVLTTLPASTLGPTLEINSSGEIRSVTTLPDPAPGMYKLGATLSFPL</sequence>
<proteinExistence type="predicted"/>
<protein>
    <submittedName>
        <fullName evidence="1">Uncharacterized protein</fullName>
    </submittedName>
</protein>
<accession>A0A6C0BQJ7</accession>
<name>A0A6C0BQJ7_9ZZZZ</name>
<evidence type="ECO:0000313" key="1">
    <source>
        <dbReference type="EMBL" id="QHS93904.1"/>
    </source>
</evidence>
<organism evidence="1">
    <name type="scientific">viral metagenome</name>
    <dbReference type="NCBI Taxonomy" id="1070528"/>
    <lineage>
        <taxon>unclassified sequences</taxon>
        <taxon>metagenomes</taxon>
        <taxon>organismal metagenomes</taxon>
    </lineage>
</organism>
<reference evidence="1" key="1">
    <citation type="journal article" date="2020" name="Nature">
        <title>Giant virus diversity and host interactions through global metagenomics.</title>
        <authorList>
            <person name="Schulz F."/>
            <person name="Roux S."/>
            <person name="Paez-Espino D."/>
            <person name="Jungbluth S."/>
            <person name="Walsh D.A."/>
            <person name="Denef V.J."/>
            <person name="McMahon K.D."/>
            <person name="Konstantinidis K.T."/>
            <person name="Eloe-Fadrosh E.A."/>
            <person name="Kyrpides N.C."/>
            <person name="Woyke T."/>
        </authorList>
    </citation>
    <scope>NUCLEOTIDE SEQUENCE</scope>
    <source>
        <strain evidence="1">GVMAG-M-3300018080-19</strain>
    </source>
</reference>
<dbReference type="AlphaFoldDB" id="A0A6C0BQJ7"/>
<dbReference type="EMBL" id="MN739211">
    <property type="protein sequence ID" value="QHS93904.1"/>
    <property type="molecule type" value="Genomic_DNA"/>
</dbReference>